<organism evidence="1 2">
    <name type="scientific">Massilia mucilaginosa</name>
    <dbReference type="NCBI Taxonomy" id="2609282"/>
    <lineage>
        <taxon>Bacteria</taxon>
        <taxon>Pseudomonadati</taxon>
        <taxon>Pseudomonadota</taxon>
        <taxon>Betaproteobacteria</taxon>
        <taxon>Burkholderiales</taxon>
        <taxon>Oxalobacteraceae</taxon>
        <taxon>Telluria group</taxon>
        <taxon>Massilia</taxon>
    </lineage>
</organism>
<comment type="caution">
    <text evidence="1">The sequence shown here is derived from an EMBL/GenBank/DDBJ whole genome shotgun (WGS) entry which is preliminary data.</text>
</comment>
<dbReference type="Proteomes" id="UP000609726">
    <property type="component" value="Unassembled WGS sequence"/>
</dbReference>
<sequence>MQNLDFSGFGQLAEMIGKIVSPPYGRVRFFPYENRHAGAHTDCASCQTALFHSHHSPDLVVARKQHE</sequence>
<evidence type="ECO:0000313" key="2">
    <source>
        <dbReference type="Proteomes" id="UP000609726"/>
    </source>
</evidence>
<keyword evidence="2" id="KW-1185">Reference proteome</keyword>
<accession>A0ABX0NVI0</accession>
<dbReference type="EMBL" id="WHJH01000021">
    <property type="protein sequence ID" value="NHZ90862.1"/>
    <property type="molecule type" value="Genomic_DNA"/>
</dbReference>
<gene>
    <name evidence="1" type="ORF">F2P45_17795</name>
</gene>
<protein>
    <submittedName>
        <fullName evidence="1">Uncharacterized protein</fullName>
    </submittedName>
</protein>
<evidence type="ECO:0000313" key="1">
    <source>
        <dbReference type="EMBL" id="NHZ90862.1"/>
    </source>
</evidence>
<reference evidence="1 2" key="1">
    <citation type="submission" date="2019-10" db="EMBL/GenBank/DDBJ databases">
        <title>Taxonomy of Antarctic Massilia spp.: description of Massilia rubra sp. nov., Massilia aquatica sp. nov., Massilia mucilaginosa sp. nov., Massilia frigida sp. nov. isolated from streams, lakes and regoliths.</title>
        <authorList>
            <person name="Holochova P."/>
            <person name="Sedlacek I."/>
            <person name="Kralova S."/>
            <person name="Maslanova I."/>
            <person name="Busse H.-J."/>
            <person name="Stankova E."/>
            <person name="Vrbovska V."/>
            <person name="Kovarovic V."/>
            <person name="Bartak M."/>
            <person name="Svec P."/>
            <person name="Pantucek R."/>
        </authorList>
    </citation>
    <scope>NUCLEOTIDE SEQUENCE [LARGE SCALE GENOMIC DNA]</scope>
    <source>
        <strain evidence="1 2">CCM 8733</strain>
    </source>
</reference>
<proteinExistence type="predicted"/>
<name>A0ABX0NVI0_9BURK</name>